<dbReference type="Proteomes" id="UP001380365">
    <property type="component" value="Unassembled WGS sequence"/>
</dbReference>
<evidence type="ECO:0000313" key="2">
    <source>
        <dbReference type="Proteomes" id="UP001380365"/>
    </source>
</evidence>
<gene>
    <name evidence="1" type="ORF">WH159_07495</name>
</gene>
<comment type="caution">
    <text evidence="1">The sequence shown here is derived from an EMBL/GenBank/DDBJ whole genome shotgun (WGS) entry which is preliminary data.</text>
</comment>
<organism evidence="1 2">
    <name type="scientific">Sphingomonas molluscorum</name>
    <dbReference type="NCBI Taxonomy" id="418184"/>
    <lineage>
        <taxon>Bacteria</taxon>
        <taxon>Pseudomonadati</taxon>
        <taxon>Pseudomonadota</taxon>
        <taxon>Alphaproteobacteria</taxon>
        <taxon>Sphingomonadales</taxon>
        <taxon>Sphingomonadaceae</taxon>
        <taxon>Sphingomonas</taxon>
    </lineage>
</organism>
<dbReference type="RefSeq" id="WP_239555356.1">
    <property type="nucleotide sequence ID" value="NZ_JBBGZA010000001.1"/>
</dbReference>
<proteinExistence type="predicted"/>
<reference evidence="1 2" key="1">
    <citation type="submission" date="2023-12" db="EMBL/GenBank/DDBJ databases">
        <title>Gut-associated functions are favored during microbiome assembly across C. elegans life.</title>
        <authorList>
            <person name="Zimmermann J."/>
        </authorList>
    </citation>
    <scope>NUCLEOTIDE SEQUENCE [LARGE SCALE GENOMIC DNA]</scope>
    <source>
        <strain evidence="1 2">JUb134</strain>
    </source>
</reference>
<name>A0ABU8Q413_9SPHN</name>
<keyword evidence="2" id="KW-1185">Reference proteome</keyword>
<dbReference type="EMBL" id="JBBGZA010000001">
    <property type="protein sequence ID" value="MEJ5094383.1"/>
    <property type="molecule type" value="Genomic_DNA"/>
</dbReference>
<sequence length="185" mass="20462">MKARERICASGLDHMVVRHRPDDDLNLVLRLGSTQRLLFTVRTDGKKPESMFVALVIGAFLDAFADELSDILSPDLLEEGAAIDVHVFGQVVESKTVADFFREGLKDKPVATARIIAKEGEEPPIVVFARKDAIEALTASEERGGELEIMLARVLDEVIFVTTGRSVDDEIFSAKIRDLLISILR</sequence>
<protein>
    <submittedName>
        <fullName evidence="1">Uncharacterized protein</fullName>
    </submittedName>
</protein>
<accession>A0ABU8Q413</accession>
<evidence type="ECO:0000313" key="1">
    <source>
        <dbReference type="EMBL" id="MEJ5094383.1"/>
    </source>
</evidence>